<proteinExistence type="predicted"/>
<dbReference type="EMBL" id="KI677009">
    <property type="protein sequence ID" value="ETL24198.1"/>
    <property type="molecule type" value="Genomic_DNA"/>
</dbReference>
<dbReference type="Pfam" id="PF24626">
    <property type="entry name" value="SH3_Tf2-1"/>
    <property type="match status" value="1"/>
</dbReference>
<evidence type="ECO:0000256" key="1">
    <source>
        <dbReference type="SAM" id="MobiDB-lite"/>
    </source>
</evidence>
<reference evidence="3" key="2">
    <citation type="submission" date="2013-11" db="EMBL/GenBank/DDBJ databases">
        <title>The Genome Sequence of Phytophthora parasitica CJ05E6.</title>
        <authorList>
            <consortium name="The Broad Institute Genomics Platform"/>
            <person name="Russ C."/>
            <person name="Tyler B."/>
            <person name="Panabieres F."/>
            <person name="Shan W."/>
            <person name="Tripathy S."/>
            <person name="Grunwald N."/>
            <person name="Machado M."/>
            <person name="Johnson C.S."/>
            <person name="Arredondo F."/>
            <person name="Hong C."/>
            <person name="Coffey M."/>
            <person name="Young S.K."/>
            <person name="Zeng Q."/>
            <person name="Gargeya S."/>
            <person name="Fitzgerald M."/>
            <person name="Abouelleil A."/>
            <person name="Alvarado L."/>
            <person name="Chapman S.B."/>
            <person name="Gainer-Dewar J."/>
            <person name="Goldberg J."/>
            <person name="Griggs A."/>
            <person name="Gujja S."/>
            <person name="Hansen M."/>
            <person name="Howarth C."/>
            <person name="Imamovic A."/>
            <person name="Ireland A."/>
            <person name="Larimer J."/>
            <person name="McCowan C."/>
            <person name="Murphy C."/>
            <person name="Pearson M."/>
            <person name="Poon T.W."/>
            <person name="Priest M."/>
            <person name="Roberts A."/>
            <person name="Saif S."/>
            <person name="Shea T."/>
            <person name="Sykes S."/>
            <person name="Wortman J."/>
            <person name="Nusbaum C."/>
            <person name="Birren B."/>
        </authorList>
    </citation>
    <scope>NUCLEOTIDE SEQUENCE [LARGE SCALE GENOMIC DNA]</scope>
    <source>
        <strain evidence="3">CJ05E6</strain>
    </source>
</reference>
<reference evidence="4" key="1">
    <citation type="submission" date="2013-11" db="EMBL/GenBank/DDBJ databases">
        <title>The Genome Sequence of Phytophthora parasitica CHvinca01.</title>
        <authorList>
            <consortium name="The Broad Institute Genomics Platform"/>
            <person name="Russ C."/>
            <person name="Tyler B."/>
            <person name="Panabieres F."/>
            <person name="Shan W."/>
            <person name="Tripathy S."/>
            <person name="Grunwald N."/>
            <person name="Machado M."/>
            <person name="Johnson C.S."/>
            <person name="Arredondo F."/>
            <person name="Hong C."/>
            <person name="Coffey M."/>
            <person name="Young S.K."/>
            <person name="Zeng Q."/>
            <person name="Gargeya S."/>
            <person name="Fitzgerald M."/>
            <person name="Abouelleil A."/>
            <person name="Alvarado L."/>
            <person name="Chapman S.B."/>
            <person name="Gainer-Dewar J."/>
            <person name="Goldberg J."/>
            <person name="Griggs A."/>
            <person name="Gujja S."/>
            <person name="Hansen M."/>
            <person name="Howarth C."/>
            <person name="Imamovic A."/>
            <person name="Ireland A."/>
            <person name="Larimer J."/>
            <person name="McCowan C."/>
            <person name="Murphy C."/>
            <person name="Pearson M."/>
            <person name="Poon T.W."/>
            <person name="Priest M."/>
            <person name="Roberts A."/>
            <person name="Saif S."/>
            <person name="Shea T."/>
            <person name="Sykes S."/>
            <person name="Wortman J."/>
            <person name="Nusbaum C."/>
            <person name="Birren B."/>
        </authorList>
    </citation>
    <scope>NUCLEOTIDE SEQUENCE [LARGE SCALE GENOMIC DNA]</scope>
    <source>
        <strain evidence="4">CHvinca01</strain>
    </source>
</reference>
<sequence length="251" mass="27768">LLVRKSQLSLHHNRPLSESSQHQLSGLTRYVRDSIAAAVNRWKEYVDQHGRRNMERFNVGDRVLLSTSGITPTSVTNLDANKLAPRFIGPFKILKVLGDAYILQLLTAIRLHPTFYVGRLRRYHPAIIPSDAANPPRPLTSDFSARRADTATDGASPDSLAPVPPRAEQVAAAPPGIPTRRSGTSRGYSGTNSNIVDRILRHEDPRAAPTARGARRSASAISIQRRYLVHWLSPMPDSWEPLEVLLADVPD</sequence>
<protein>
    <recommendedName>
        <fullName evidence="2">Tf2-1-like SH3-like domain-containing protein</fullName>
    </recommendedName>
</protein>
<dbReference type="EMBL" id="KI683491">
    <property type="protein sequence ID" value="ETL77624.1"/>
    <property type="molecule type" value="Genomic_DNA"/>
</dbReference>
<organism evidence="3">
    <name type="scientific">Phytophthora nicotianae</name>
    <name type="common">Potato buckeye rot agent</name>
    <name type="synonym">Phytophthora parasitica</name>
    <dbReference type="NCBI Taxonomy" id="4792"/>
    <lineage>
        <taxon>Eukaryota</taxon>
        <taxon>Sar</taxon>
        <taxon>Stramenopiles</taxon>
        <taxon>Oomycota</taxon>
        <taxon>Peronosporomycetes</taxon>
        <taxon>Peronosporales</taxon>
        <taxon>Peronosporaceae</taxon>
        <taxon>Phytophthora</taxon>
    </lineage>
</organism>
<evidence type="ECO:0000259" key="2">
    <source>
        <dbReference type="Pfam" id="PF24626"/>
    </source>
</evidence>
<dbReference type="Proteomes" id="UP000053864">
    <property type="component" value="Unassembled WGS sequence"/>
</dbReference>
<feature type="compositionally biased region" description="Polar residues" evidence="1">
    <location>
        <begin position="181"/>
        <end position="192"/>
    </location>
</feature>
<feature type="region of interest" description="Disordered" evidence="1">
    <location>
        <begin position="149"/>
        <end position="192"/>
    </location>
</feature>
<dbReference type="OrthoDB" id="116372at2759"/>
<accession>W2HST5</accession>
<name>W2HST5_PHYNI</name>
<dbReference type="VEuPathDB" id="FungiDB:PPTG_14641"/>
<feature type="non-terminal residue" evidence="3">
    <location>
        <position position="1"/>
    </location>
</feature>
<dbReference type="Proteomes" id="UP000054423">
    <property type="component" value="Unassembled WGS sequence"/>
</dbReference>
<evidence type="ECO:0000313" key="4">
    <source>
        <dbReference type="EMBL" id="ETL77624.1"/>
    </source>
</evidence>
<feature type="region of interest" description="Disordered" evidence="1">
    <location>
        <begin position="1"/>
        <end position="21"/>
    </location>
</feature>
<feature type="domain" description="Tf2-1-like SH3-like" evidence="2">
    <location>
        <begin position="60"/>
        <end position="124"/>
    </location>
</feature>
<dbReference type="InterPro" id="IPR056924">
    <property type="entry name" value="SH3_Tf2-1"/>
</dbReference>
<dbReference type="AlphaFoldDB" id="W2HST5"/>
<evidence type="ECO:0000313" key="3">
    <source>
        <dbReference type="EMBL" id="ETL24198.1"/>
    </source>
</evidence>
<gene>
    <name evidence="3" type="ORF">L916_21788</name>
    <name evidence="4" type="ORF">L917_21433</name>
</gene>